<dbReference type="Gene3D" id="1.20.140.10">
    <property type="entry name" value="Butyryl-CoA Dehydrogenase, subunit A, domain 3"/>
    <property type="match status" value="1"/>
</dbReference>
<dbReference type="InterPro" id="IPR009075">
    <property type="entry name" value="AcylCo_DH/oxidase_C"/>
</dbReference>
<dbReference type="EMBL" id="JBHSBC010000049">
    <property type="protein sequence ID" value="MFC3985856.1"/>
    <property type="molecule type" value="Genomic_DNA"/>
</dbReference>
<dbReference type="Pfam" id="PF00441">
    <property type="entry name" value="Acyl-CoA_dh_1"/>
    <property type="match status" value="1"/>
</dbReference>
<sequence>MNAPRAAAPAGSPVDDLAPAGLRARVTECLRECASDRAEPVVAALDAAGLCFPGLPDRVVLAESLAAALDFDPAAEVLARHDRPGAGAGLPVAALQVAASARLVATTGGWLGTRHSFGQRLIDHQVVRFRLAELMAYAEGARHLVHAATADTAAGARGDGVVEAARLQARKLLRRTARVCLHLHGASGYVAGHPAQRLLLAGHRPADGISDEQLLDAVARHLRGADD</sequence>
<dbReference type="Proteomes" id="UP001595698">
    <property type="component" value="Unassembled WGS sequence"/>
</dbReference>
<feature type="domain" description="Acyl-CoA dehydrogenase/oxidase C-terminal" evidence="3">
    <location>
        <begin position="92"/>
        <end position="200"/>
    </location>
</feature>
<evidence type="ECO:0000313" key="4">
    <source>
        <dbReference type="EMBL" id="MFC3985856.1"/>
    </source>
</evidence>
<dbReference type="PANTHER" id="PTHR48083:SF20">
    <property type="entry name" value="LONG-CHAIN SPECIFIC ACYL-COA DEHYDROGENASE, MITOCHONDRIAL"/>
    <property type="match status" value="1"/>
</dbReference>
<dbReference type="InterPro" id="IPR050741">
    <property type="entry name" value="Acyl-CoA_dehydrogenase"/>
</dbReference>
<dbReference type="RefSeq" id="WP_362776667.1">
    <property type="nucleotide sequence ID" value="NZ_JBHSBC010000049.1"/>
</dbReference>
<comment type="caution">
    <text evidence="4">The sequence shown here is derived from an EMBL/GenBank/DDBJ whole genome shotgun (WGS) entry which is preliminary data.</text>
</comment>
<keyword evidence="2" id="KW-0560">Oxidoreductase</keyword>
<name>A0ABV8FDB6_9ACTN</name>
<organism evidence="4 5">
    <name type="scientific">Streptosporangium jomthongense</name>
    <dbReference type="NCBI Taxonomy" id="1193683"/>
    <lineage>
        <taxon>Bacteria</taxon>
        <taxon>Bacillati</taxon>
        <taxon>Actinomycetota</taxon>
        <taxon>Actinomycetes</taxon>
        <taxon>Streptosporangiales</taxon>
        <taxon>Streptosporangiaceae</taxon>
        <taxon>Streptosporangium</taxon>
    </lineage>
</organism>
<keyword evidence="5" id="KW-1185">Reference proteome</keyword>
<proteinExistence type="predicted"/>
<protein>
    <submittedName>
        <fullName evidence="4">Acyl-CoA dehydrogenase family protein</fullName>
    </submittedName>
</protein>
<dbReference type="SUPFAM" id="SSF47203">
    <property type="entry name" value="Acyl-CoA dehydrogenase C-terminal domain-like"/>
    <property type="match status" value="1"/>
</dbReference>
<reference evidence="5" key="1">
    <citation type="journal article" date="2019" name="Int. J. Syst. Evol. Microbiol.">
        <title>The Global Catalogue of Microorganisms (GCM) 10K type strain sequencing project: providing services to taxonomists for standard genome sequencing and annotation.</title>
        <authorList>
            <consortium name="The Broad Institute Genomics Platform"/>
            <consortium name="The Broad Institute Genome Sequencing Center for Infectious Disease"/>
            <person name="Wu L."/>
            <person name="Ma J."/>
        </authorList>
    </citation>
    <scope>NUCLEOTIDE SEQUENCE [LARGE SCALE GENOMIC DNA]</scope>
    <source>
        <strain evidence="5">TBRC 7912</strain>
    </source>
</reference>
<dbReference type="PANTHER" id="PTHR48083">
    <property type="entry name" value="MEDIUM-CHAIN SPECIFIC ACYL-COA DEHYDROGENASE, MITOCHONDRIAL-RELATED"/>
    <property type="match status" value="1"/>
</dbReference>
<keyword evidence="1" id="KW-0285">Flavoprotein</keyword>
<gene>
    <name evidence="4" type="ORF">ACFOYY_37415</name>
</gene>
<dbReference type="InterPro" id="IPR036250">
    <property type="entry name" value="AcylCo_DH-like_C"/>
</dbReference>
<accession>A0ABV8FDB6</accession>
<evidence type="ECO:0000259" key="3">
    <source>
        <dbReference type="Pfam" id="PF00441"/>
    </source>
</evidence>
<evidence type="ECO:0000313" key="5">
    <source>
        <dbReference type="Proteomes" id="UP001595698"/>
    </source>
</evidence>
<evidence type="ECO:0000256" key="1">
    <source>
        <dbReference type="ARBA" id="ARBA00022630"/>
    </source>
</evidence>
<evidence type="ECO:0000256" key="2">
    <source>
        <dbReference type="ARBA" id="ARBA00023002"/>
    </source>
</evidence>